<reference evidence="6 7" key="1">
    <citation type="submission" date="2018-06" db="EMBL/GenBank/DDBJ databases">
        <authorList>
            <consortium name="Pathogen Informatics"/>
            <person name="Doyle S."/>
        </authorList>
    </citation>
    <scope>NUCLEOTIDE SEQUENCE [LARGE SCALE GENOMIC DNA]</scope>
    <source>
        <strain evidence="6 7">NCTC10839</strain>
    </source>
</reference>
<dbReference type="Pfam" id="PF09397">
    <property type="entry name" value="FtsK_gamma"/>
    <property type="match status" value="1"/>
</dbReference>
<keyword evidence="3 4" id="KW-0067">ATP-binding</keyword>
<evidence type="ECO:0000256" key="2">
    <source>
        <dbReference type="ARBA" id="ARBA00022741"/>
    </source>
</evidence>
<dbReference type="InterPro" id="IPR036388">
    <property type="entry name" value="WH-like_DNA-bd_sf"/>
</dbReference>
<evidence type="ECO:0000259" key="5">
    <source>
        <dbReference type="PROSITE" id="PS50901"/>
    </source>
</evidence>
<dbReference type="InterPro" id="IPR027417">
    <property type="entry name" value="P-loop_NTPase"/>
</dbReference>
<dbReference type="InterPro" id="IPR036390">
    <property type="entry name" value="WH_DNA-bd_sf"/>
</dbReference>
<proteinExistence type="predicted"/>
<dbReference type="SUPFAM" id="SSF52540">
    <property type="entry name" value="P-loop containing nucleoside triphosphate hydrolases"/>
    <property type="match status" value="1"/>
</dbReference>
<dbReference type="PANTHER" id="PTHR22683">
    <property type="entry name" value="SPORULATION PROTEIN RELATED"/>
    <property type="match status" value="1"/>
</dbReference>
<evidence type="ECO:0000256" key="4">
    <source>
        <dbReference type="PROSITE-ProRule" id="PRU00289"/>
    </source>
</evidence>
<dbReference type="SUPFAM" id="SSF46785">
    <property type="entry name" value="Winged helix' DNA-binding domain"/>
    <property type="match status" value="1"/>
</dbReference>
<dbReference type="InterPro" id="IPR018541">
    <property type="entry name" value="Ftsk_gamma"/>
</dbReference>
<feature type="binding site" evidence="4">
    <location>
        <begin position="144"/>
        <end position="151"/>
    </location>
    <ligand>
        <name>ATP</name>
        <dbReference type="ChEBI" id="CHEBI:30616"/>
    </ligand>
</feature>
<gene>
    <name evidence="6" type="primary">ftsK_1</name>
    <name evidence="6" type="ORF">NCTC10839_00474</name>
</gene>
<organism evidence="6 7">
    <name type="scientific">Haemophilus haemolyticus</name>
    <dbReference type="NCBI Taxonomy" id="726"/>
    <lineage>
        <taxon>Bacteria</taxon>
        <taxon>Pseudomonadati</taxon>
        <taxon>Pseudomonadota</taxon>
        <taxon>Gammaproteobacteria</taxon>
        <taxon>Pasteurellales</taxon>
        <taxon>Pasteurellaceae</taxon>
        <taxon>Haemophilus</taxon>
    </lineage>
</organism>
<sequence length="477" mass="53836">MQKSHSLLLPKDLLSNHYNVNLSDIEKALAKFGIKNAKIKSKAGSIGINYRIEAKFLNVEKLLDSKKWAKLLNIQSIRITKDDLDILCLEVPYSNHQIISLKGIINSEEFVNTNIKLPVALGTDTKGNPVVIDLAKSSHLLIDSMSGADKSVCINTILISLLFRFRADQINFMLIDPKVVELSIYNDIPHLITPIITDMKKAEQALSWCINEVKRRYHLFSILKVSDISSFNEKIDEYENLGMPIPDPTWRIGDTLDLIPPILKKLSCIVTIIDEFADLMIVGGRQVEESIIHILNKAHLVGIHLVLATQKFSSDVITSLIKANIPSHITLTVASDVNSEFILKEKRAVPLLEARDMLYSEIGLSSITHVHGAFVSNDEIVNVTDFWRNQGKPQYVKDIFATEIPYIPRRIESVLDPLFEDIRKFVIETGTVSIAGIMRKFNIDFIRAVEIMDILEINGVVSKLSETYRRELLVTKK</sequence>
<evidence type="ECO:0000256" key="3">
    <source>
        <dbReference type="ARBA" id="ARBA00022840"/>
    </source>
</evidence>
<name>A0A2X4R3I1_HAEHA</name>
<dbReference type="PROSITE" id="PS50901">
    <property type="entry name" value="FTSK"/>
    <property type="match status" value="1"/>
</dbReference>
<feature type="domain" description="FtsK" evidence="5">
    <location>
        <begin position="127"/>
        <end position="340"/>
    </location>
</feature>
<dbReference type="Pfam" id="PF01580">
    <property type="entry name" value="FtsK_SpoIIIE"/>
    <property type="match status" value="1"/>
</dbReference>
<evidence type="ECO:0000313" key="6">
    <source>
        <dbReference type="EMBL" id="SQH96613.1"/>
    </source>
</evidence>
<dbReference type="InterPro" id="IPR050206">
    <property type="entry name" value="FtsK/SpoIIIE/SftA"/>
</dbReference>
<protein>
    <recommendedName>
        <fullName evidence="1">DNA translocase FtsK</fullName>
    </recommendedName>
</protein>
<evidence type="ECO:0000313" key="7">
    <source>
        <dbReference type="Proteomes" id="UP000248808"/>
    </source>
</evidence>
<evidence type="ECO:0000256" key="1">
    <source>
        <dbReference type="ARBA" id="ARBA00020887"/>
    </source>
</evidence>
<dbReference type="Proteomes" id="UP000248808">
    <property type="component" value="Chromosome 1"/>
</dbReference>
<dbReference type="EMBL" id="LS483458">
    <property type="protein sequence ID" value="SQH96613.1"/>
    <property type="molecule type" value="Genomic_DNA"/>
</dbReference>
<dbReference type="KEGG" id="hhz:NCTC10839_00474"/>
<dbReference type="InterPro" id="IPR002543">
    <property type="entry name" value="FtsK_dom"/>
</dbReference>
<dbReference type="GO" id="GO:0005524">
    <property type="term" value="F:ATP binding"/>
    <property type="evidence" value="ECO:0007669"/>
    <property type="project" value="UniProtKB-UniRule"/>
</dbReference>
<dbReference type="SMART" id="SM00843">
    <property type="entry name" value="Ftsk_gamma"/>
    <property type="match status" value="1"/>
</dbReference>
<keyword evidence="2 4" id="KW-0547">Nucleotide-binding</keyword>
<dbReference type="PANTHER" id="PTHR22683:SF41">
    <property type="entry name" value="DNA TRANSLOCASE FTSK"/>
    <property type="match status" value="1"/>
</dbReference>
<dbReference type="AlphaFoldDB" id="A0A2X4R3I1"/>
<dbReference type="Gene3D" id="1.10.10.10">
    <property type="entry name" value="Winged helix-like DNA-binding domain superfamily/Winged helix DNA-binding domain"/>
    <property type="match status" value="1"/>
</dbReference>
<accession>A0A2X4R3I1</accession>
<dbReference type="GO" id="GO:0003677">
    <property type="term" value="F:DNA binding"/>
    <property type="evidence" value="ECO:0007669"/>
    <property type="project" value="InterPro"/>
</dbReference>
<dbReference type="RefSeq" id="WP_111696183.1">
    <property type="nucleotide sequence ID" value="NZ_LS483458.1"/>
</dbReference>
<dbReference type="GeneID" id="56957071"/>
<dbReference type="Gene3D" id="3.40.50.300">
    <property type="entry name" value="P-loop containing nucleotide triphosphate hydrolases"/>
    <property type="match status" value="1"/>
</dbReference>